<dbReference type="Proteomes" id="UP000231252">
    <property type="component" value="Unassembled WGS sequence"/>
</dbReference>
<proteinExistence type="predicted"/>
<reference evidence="2" key="1">
    <citation type="submission" date="2017-09" db="EMBL/GenBank/DDBJ databases">
        <title>Depth-based differentiation of microbial function through sediment-hosted aquifers and enrichment of novel symbionts in the deep terrestrial subsurface.</title>
        <authorList>
            <person name="Probst A.J."/>
            <person name="Ladd B."/>
            <person name="Jarett J.K."/>
            <person name="Geller-Mcgrath D.E."/>
            <person name="Sieber C.M.K."/>
            <person name="Emerson J.B."/>
            <person name="Anantharaman K."/>
            <person name="Thomas B.C."/>
            <person name="Malmstrom R."/>
            <person name="Stieglmeier M."/>
            <person name="Klingl A."/>
            <person name="Woyke T."/>
            <person name="Ryan C.M."/>
            <person name="Banfield J.F."/>
        </authorList>
    </citation>
    <scope>NUCLEOTIDE SEQUENCE [LARGE SCALE GENOMIC DNA]</scope>
</reference>
<organism evidence="1 2">
    <name type="scientific">candidate division WWE3 bacterium CG08_land_8_20_14_0_20_41_10</name>
    <dbReference type="NCBI Taxonomy" id="1975085"/>
    <lineage>
        <taxon>Bacteria</taxon>
        <taxon>Katanobacteria</taxon>
    </lineage>
</organism>
<gene>
    <name evidence="1" type="ORF">COT50_03875</name>
</gene>
<evidence type="ECO:0000313" key="2">
    <source>
        <dbReference type="Proteomes" id="UP000231252"/>
    </source>
</evidence>
<comment type="caution">
    <text evidence="1">The sequence shown here is derived from an EMBL/GenBank/DDBJ whole genome shotgun (WGS) entry which is preliminary data.</text>
</comment>
<sequence>MKVNEAEKTSTSLIDTAQRDVLKIDAKESVSPDALLMALAYEGDLFWMKRNCTTTVGDLGLQAPRNVALEDLATINTDRLTRSRKNIEKAIQISRSVLDYEERVANNIFRQFGLSLKPDELETLAGGFELGEEFTPFSVLLALAPSREASLELSRAYTMLTKVEKSPERIKMATSIQSEIARSGIDAEEIYCVVGIPVIGFGSQSSIFEQTIKCLDKMEIPEGALVVFNVNLPADKMPDNTFASIQEYVANKRLEGRNFIAVQSLIEGKVMMGDIRSAIFDGFLSARKESLNCMDVIFMSTDDDNISMSKNWIIDNKKAVLGRDTVAVTPVSFSGLADGANENFPNFMLSENLRCMVADYVLSVISKIDGKQIKSLQEMQWLVDVVFGGKTAGYIESVVLSTTAFSAQKYLQVGGYPPQDEITKFTRLVVLDGLLRKGFTGLYPLSNAQPVLTDNRRQLAAYLADGASPVAAWKNPGTRFQADEVDPVRTNKNADTDTRVTANQEKLGELDLMLSQTFYYMGIGNPELAKTFLADLGINTEKVNVEVYTDGSLGFSFQAKGLQELYD</sequence>
<dbReference type="AlphaFoldDB" id="A0A2H0XAW9"/>
<dbReference type="EMBL" id="PEYU01000087">
    <property type="protein sequence ID" value="PIS22080.1"/>
    <property type="molecule type" value="Genomic_DNA"/>
</dbReference>
<name>A0A2H0XAW9_UNCKA</name>
<accession>A0A2H0XAW9</accession>
<evidence type="ECO:0000313" key="1">
    <source>
        <dbReference type="EMBL" id="PIS22080.1"/>
    </source>
</evidence>
<protein>
    <submittedName>
        <fullName evidence="1">Uncharacterized protein</fullName>
    </submittedName>
</protein>